<accession>A0A6J6LXT0</accession>
<dbReference type="EMBL" id="CAFBOX010000035">
    <property type="protein sequence ID" value="CAB4993378.1"/>
    <property type="molecule type" value="Genomic_DNA"/>
</dbReference>
<dbReference type="AlphaFoldDB" id="A0A6J6LXT0"/>
<evidence type="ECO:0000313" key="2">
    <source>
        <dbReference type="EMBL" id="CAB4666710.1"/>
    </source>
</evidence>
<dbReference type="EMBL" id="CAEZWZ010000022">
    <property type="protein sequence ID" value="CAB4666710.1"/>
    <property type="molecule type" value="Genomic_DNA"/>
</dbReference>
<evidence type="ECO:0000313" key="3">
    <source>
        <dbReference type="EMBL" id="CAB4993378.1"/>
    </source>
</evidence>
<proteinExistence type="predicted"/>
<gene>
    <name evidence="1" type="ORF">UFOPK1438_00935</name>
    <name evidence="2" type="ORF">UFOPK2329_00262</name>
    <name evidence="3" type="ORF">UFOPK4035_00322</name>
</gene>
<dbReference type="EMBL" id="CAEZSM010000145">
    <property type="protein sequence ID" value="CAB4548770.1"/>
    <property type="molecule type" value="Genomic_DNA"/>
</dbReference>
<sequence length="85" mass="9254">MRVSIVPINPLSRPASDIIWCKIVVTVVFPFVPVIPTLYRSRIGSLWNQALSTPALRRGLFVMRTGTPEISAAPAVSVRTALAPL</sequence>
<protein>
    <submittedName>
        <fullName evidence="2">Unannotated protein</fullName>
    </submittedName>
</protein>
<organism evidence="2">
    <name type="scientific">freshwater metagenome</name>
    <dbReference type="NCBI Taxonomy" id="449393"/>
    <lineage>
        <taxon>unclassified sequences</taxon>
        <taxon>metagenomes</taxon>
        <taxon>ecological metagenomes</taxon>
    </lineage>
</organism>
<evidence type="ECO:0000313" key="1">
    <source>
        <dbReference type="EMBL" id="CAB4548770.1"/>
    </source>
</evidence>
<reference evidence="2" key="1">
    <citation type="submission" date="2020-05" db="EMBL/GenBank/DDBJ databases">
        <authorList>
            <person name="Chiriac C."/>
            <person name="Salcher M."/>
            <person name="Ghai R."/>
            <person name="Kavagutti S V."/>
        </authorList>
    </citation>
    <scope>NUCLEOTIDE SEQUENCE</scope>
</reference>
<name>A0A6J6LXT0_9ZZZZ</name>